<keyword evidence="4" id="KW-1003">Cell membrane</keyword>
<feature type="transmembrane region" description="Helical" evidence="13">
    <location>
        <begin position="30"/>
        <end position="50"/>
    </location>
</feature>
<dbReference type="AlphaFoldDB" id="A0A1P8MXY8"/>
<dbReference type="SUPFAM" id="SSF81342">
    <property type="entry name" value="Transmembrane di-heme cytochromes"/>
    <property type="match status" value="1"/>
</dbReference>
<evidence type="ECO:0000259" key="14">
    <source>
        <dbReference type="Pfam" id="PF01292"/>
    </source>
</evidence>
<keyword evidence="7" id="KW-0479">Metal-binding</keyword>
<dbReference type="KEGG" id="tom:BWR18_15325"/>
<accession>A0A1P8MXY8</accession>
<dbReference type="GO" id="GO:0009055">
    <property type="term" value="F:electron transfer activity"/>
    <property type="evidence" value="ECO:0007669"/>
    <property type="project" value="InterPro"/>
</dbReference>
<evidence type="ECO:0000256" key="9">
    <source>
        <dbReference type="ARBA" id="ARBA00022989"/>
    </source>
</evidence>
<dbReference type="GO" id="GO:0020037">
    <property type="term" value="F:heme binding"/>
    <property type="evidence" value="ECO:0007669"/>
    <property type="project" value="TreeGrafter"/>
</dbReference>
<organism evidence="15 16">
    <name type="scientific">Tateyamaria omphalii</name>
    <dbReference type="NCBI Taxonomy" id="299262"/>
    <lineage>
        <taxon>Bacteria</taxon>
        <taxon>Pseudomonadati</taxon>
        <taxon>Pseudomonadota</taxon>
        <taxon>Alphaproteobacteria</taxon>
        <taxon>Rhodobacterales</taxon>
        <taxon>Roseobacteraceae</taxon>
        <taxon>Tateyamaria</taxon>
    </lineage>
</organism>
<gene>
    <name evidence="15" type="ORF">BWR18_15325</name>
</gene>
<evidence type="ECO:0000256" key="8">
    <source>
        <dbReference type="ARBA" id="ARBA00022982"/>
    </source>
</evidence>
<keyword evidence="5" id="KW-0349">Heme</keyword>
<dbReference type="InterPro" id="IPR011577">
    <property type="entry name" value="Cyt_b561_bac/Ni-Hgenase"/>
</dbReference>
<dbReference type="GO" id="GO:0022904">
    <property type="term" value="P:respiratory electron transport chain"/>
    <property type="evidence" value="ECO:0007669"/>
    <property type="project" value="InterPro"/>
</dbReference>
<evidence type="ECO:0000313" key="15">
    <source>
        <dbReference type="EMBL" id="APX12901.1"/>
    </source>
</evidence>
<evidence type="ECO:0000256" key="2">
    <source>
        <dbReference type="ARBA" id="ARBA00004651"/>
    </source>
</evidence>
<evidence type="ECO:0000256" key="5">
    <source>
        <dbReference type="ARBA" id="ARBA00022617"/>
    </source>
</evidence>
<feature type="domain" description="Cytochrome b561 bacterial/Ni-hydrogenase" evidence="14">
    <location>
        <begin position="1"/>
        <end position="157"/>
    </location>
</feature>
<keyword evidence="10" id="KW-0408">Iron</keyword>
<evidence type="ECO:0000256" key="1">
    <source>
        <dbReference type="ARBA" id="ARBA00001970"/>
    </source>
</evidence>
<evidence type="ECO:0000256" key="4">
    <source>
        <dbReference type="ARBA" id="ARBA00022475"/>
    </source>
</evidence>
<dbReference type="GO" id="GO:0046872">
    <property type="term" value="F:metal ion binding"/>
    <property type="evidence" value="ECO:0007669"/>
    <property type="project" value="UniProtKB-KW"/>
</dbReference>
<evidence type="ECO:0000256" key="10">
    <source>
        <dbReference type="ARBA" id="ARBA00023004"/>
    </source>
</evidence>
<keyword evidence="9 13" id="KW-1133">Transmembrane helix</keyword>
<dbReference type="STRING" id="299262.BWR18_15325"/>
<dbReference type="GO" id="GO:0005886">
    <property type="term" value="C:plasma membrane"/>
    <property type="evidence" value="ECO:0007669"/>
    <property type="project" value="UniProtKB-SubCell"/>
</dbReference>
<dbReference type="Gene3D" id="1.20.950.20">
    <property type="entry name" value="Transmembrane di-heme cytochromes, Chain C"/>
    <property type="match status" value="1"/>
</dbReference>
<dbReference type="InterPro" id="IPR052168">
    <property type="entry name" value="Cytochrome_b561_oxidase"/>
</dbReference>
<evidence type="ECO:0000256" key="7">
    <source>
        <dbReference type="ARBA" id="ARBA00022723"/>
    </source>
</evidence>
<evidence type="ECO:0000256" key="6">
    <source>
        <dbReference type="ARBA" id="ARBA00022692"/>
    </source>
</evidence>
<dbReference type="Pfam" id="PF01292">
    <property type="entry name" value="Ni_hydr_CYTB"/>
    <property type="match status" value="1"/>
</dbReference>
<comment type="similarity">
    <text evidence="12">Belongs to the cytochrome b561 family.</text>
</comment>
<keyword evidence="3" id="KW-0813">Transport</keyword>
<proteinExistence type="inferred from homology"/>
<feature type="transmembrane region" description="Helical" evidence="13">
    <location>
        <begin position="128"/>
        <end position="146"/>
    </location>
</feature>
<evidence type="ECO:0000256" key="11">
    <source>
        <dbReference type="ARBA" id="ARBA00023136"/>
    </source>
</evidence>
<dbReference type="Proteomes" id="UP000186336">
    <property type="component" value="Chromosome"/>
</dbReference>
<dbReference type="InterPro" id="IPR016174">
    <property type="entry name" value="Di-haem_cyt_TM"/>
</dbReference>
<evidence type="ECO:0000256" key="12">
    <source>
        <dbReference type="ARBA" id="ARBA00037975"/>
    </source>
</evidence>
<name>A0A1P8MXY8_9RHOB</name>
<keyword evidence="11 13" id="KW-0472">Membrane</keyword>
<evidence type="ECO:0000313" key="16">
    <source>
        <dbReference type="Proteomes" id="UP000186336"/>
    </source>
</evidence>
<feature type="transmembrane region" description="Helical" evidence="13">
    <location>
        <begin position="71"/>
        <end position="94"/>
    </location>
</feature>
<protein>
    <recommendedName>
        <fullName evidence="14">Cytochrome b561 bacterial/Ni-hydrogenase domain-containing protein</fullName>
    </recommendedName>
</protein>
<evidence type="ECO:0000256" key="13">
    <source>
        <dbReference type="SAM" id="Phobius"/>
    </source>
</evidence>
<dbReference type="PANTHER" id="PTHR30529">
    <property type="entry name" value="CYTOCHROME B561"/>
    <property type="match status" value="1"/>
</dbReference>
<dbReference type="EMBL" id="CP019312">
    <property type="protein sequence ID" value="APX12901.1"/>
    <property type="molecule type" value="Genomic_DNA"/>
</dbReference>
<keyword evidence="6 13" id="KW-0812">Transmembrane</keyword>
<evidence type="ECO:0000256" key="3">
    <source>
        <dbReference type="ARBA" id="ARBA00022448"/>
    </source>
</evidence>
<dbReference type="PANTHER" id="PTHR30529:SF1">
    <property type="entry name" value="CYTOCHROME B561 HOMOLOG 2"/>
    <property type="match status" value="1"/>
</dbReference>
<reference evidence="15 16" key="1">
    <citation type="submission" date="2017-01" db="EMBL/GenBank/DDBJ databases">
        <title>Complete genome of Tateyamaria omphalii DOK1-4 isolated from seawater in Dokdo.</title>
        <authorList>
            <person name="Kim J.H."/>
            <person name="Chi W.-J."/>
        </authorList>
    </citation>
    <scope>NUCLEOTIDE SEQUENCE [LARGE SCALE GENOMIC DNA]</scope>
    <source>
        <strain evidence="15 16">DOK1-4</strain>
    </source>
</reference>
<keyword evidence="16" id="KW-1185">Reference proteome</keyword>
<keyword evidence="8" id="KW-0249">Electron transport</keyword>
<comment type="cofactor">
    <cofactor evidence="1">
        <name>heme b</name>
        <dbReference type="ChEBI" id="CHEBI:60344"/>
    </cofactor>
</comment>
<sequence length="167" mass="18240">MIFHWLTAALVGVMLVTGFAYTNDLWGKAAITGHQISGQALILVLAGRIIMRVVGPRVTVGAVHSFWERGLAIIVHLSLYLCLIALTLTGYVAASALGETALALPIDRTAARSDLGEMFLDAHFTLKWVLLALLTVHIAASLKHAFFDRDGTFSRMTFQPRKDQDHA</sequence>
<comment type="subcellular location">
    <subcellularLocation>
        <location evidence="2">Cell membrane</location>
        <topology evidence="2">Multi-pass membrane protein</topology>
    </subcellularLocation>
</comment>